<keyword evidence="2" id="KW-1185">Reference proteome</keyword>
<reference evidence="1 2" key="1">
    <citation type="submission" date="2018-07" db="EMBL/GenBank/DDBJ databases">
        <title>GABA Modulating Bacteria of the Human Gut Microbiota.</title>
        <authorList>
            <person name="Strandwitz P."/>
            <person name="Kim K.H."/>
            <person name="Terekhova D."/>
            <person name="Liu J.K."/>
            <person name="Sharma A."/>
            <person name="Levering J."/>
            <person name="Mcdonald D."/>
            <person name="Dietrich D."/>
            <person name="Ramadhar T.R."/>
            <person name="Lekbua A."/>
            <person name="Mroue N."/>
            <person name="Liston C."/>
            <person name="Stewart E.J."/>
            <person name="Dubin M.J."/>
            <person name="Zengler K."/>
            <person name="Knight R."/>
            <person name="Gilbert J.A."/>
            <person name="Clardy J."/>
            <person name="Lewis K."/>
        </authorList>
    </citation>
    <scope>NUCLEOTIDE SEQUENCE [LARGE SCALE GENOMIC DNA]</scope>
    <source>
        <strain evidence="1 2">KLE1738</strain>
    </source>
</reference>
<dbReference type="GO" id="GO:0003677">
    <property type="term" value="F:DNA binding"/>
    <property type="evidence" value="ECO:0007669"/>
    <property type="project" value="InterPro"/>
</dbReference>
<dbReference type="GeneID" id="97994187"/>
<dbReference type="SUPFAM" id="SSF46894">
    <property type="entry name" value="C-terminal effector domain of the bipartite response regulators"/>
    <property type="match status" value="1"/>
</dbReference>
<protein>
    <submittedName>
        <fullName evidence="1">Uncharacterized protein</fullName>
    </submittedName>
</protein>
<dbReference type="InterPro" id="IPR016032">
    <property type="entry name" value="Sig_transdc_resp-reg_C-effctor"/>
</dbReference>
<sequence length="112" mass="12739">MKKSVKECLQEWKVPRHYVGYQYLLDAADLYAQGVPVGWPMLFQIGEKRGRAMFRVRKGLYTVVKYVRATPFGLAWQAAKGHPLQVGELLFYLLEPEGQGDPLGERPANEEG</sequence>
<dbReference type="RefSeq" id="WP_021920037.1">
    <property type="nucleotide sequence ID" value="NZ_CAKXKJ010000003.1"/>
</dbReference>
<organism evidence="1 2">
    <name type="scientific">Evtepia gabavorous</name>
    <dbReference type="NCBI Taxonomy" id="2211183"/>
    <lineage>
        <taxon>Bacteria</taxon>
        <taxon>Bacillati</taxon>
        <taxon>Bacillota</taxon>
        <taxon>Clostridia</taxon>
        <taxon>Eubacteriales</taxon>
        <taxon>Evtepia</taxon>
    </lineage>
</organism>
<gene>
    <name evidence="1" type="ORF">DV520_00370</name>
</gene>
<comment type="caution">
    <text evidence="1">The sequence shown here is derived from an EMBL/GenBank/DDBJ whole genome shotgun (WGS) entry which is preliminary data.</text>
</comment>
<accession>A0A3E2B6H4</accession>
<evidence type="ECO:0000313" key="2">
    <source>
        <dbReference type="Proteomes" id="UP000260649"/>
    </source>
</evidence>
<evidence type="ECO:0000313" key="1">
    <source>
        <dbReference type="EMBL" id="RFT07633.1"/>
    </source>
</evidence>
<name>A0A3E2B6H4_9FIRM</name>
<dbReference type="AlphaFoldDB" id="A0A3E2B6H4"/>
<dbReference type="Proteomes" id="UP000260649">
    <property type="component" value="Unassembled WGS sequence"/>
</dbReference>
<proteinExistence type="predicted"/>
<dbReference type="EMBL" id="QQRQ01000001">
    <property type="protein sequence ID" value="RFT07633.1"/>
    <property type="molecule type" value="Genomic_DNA"/>
</dbReference>
<dbReference type="GO" id="GO:0006355">
    <property type="term" value="P:regulation of DNA-templated transcription"/>
    <property type="evidence" value="ECO:0007669"/>
    <property type="project" value="InterPro"/>
</dbReference>